<organism evidence="4 5">
    <name type="scientific">Virgisporangium aliadipatigenens</name>
    <dbReference type="NCBI Taxonomy" id="741659"/>
    <lineage>
        <taxon>Bacteria</taxon>
        <taxon>Bacillati</taxon>
        <taxon>Actinomycetota</taxon>
        <taxon>Actinomycetes</taxon>
        <taxon>Micromonosporales</taxon>
        <taxon>Micromonosporaceae</taxon>
        <taxon>Virgisporangium</taxon>
    </lineage>
</organism>
<dbReference type="Gene3D" id="3.10.350.10">
    <property type="entry name" value="LysM domain"/>
    <property type="match status" value="1"/>
</dbReference>
<keyword evidence="2" id="KW-1133">Transmembrane helix</keyword>
<dbReference type="Proteomes" id="UP000619260">
    <property type="component" value="Unassembled WGS sequence"/>
</dbReference>
<feature type="compositionally biased region" description="Low complexity" evidence="1">
    <location>
        <begin position="178"/>
        <end position="187"/>
    </location>
</feature>
<dbReference type="AlphaFoldDB" id="A0A8J3YIK8"/>
<proteinExistence type="predicted"/>
<feature type="domain" description="LysM" evidence="3">
    <location>
        <begin position="333"/>
        <end position="380"/>
    </location>
</feature>
<feature type="compositionally biased region" description="Low complexity" evidence="1">
    <location>
        <begin position="256"/>
        <end position="284"/>
    </location>
</feature>
<name>A0A8J3YIK8_9ACTN</name>
<evidence type="ECO:0000313" key="4">
    <source>
        <dbReference type="EMBL" id="GIJ45949.1"/>
    </source>
</evidence>
<dbReference type="InterPro" id="IPR036779">
    <property type="entry name" value="LysM_dom_sf"/>
</dbReference>
<feature type="transmembrane region" description="Helical" evidence="2">
    <location>
        <begin position="298"/>
        <end position="317"/>
    </location>
</feature>
<evidence type="ECO:0000256" key="2">
    <source>
        <dbReference type="SAM" id="Phobius"/>
    </source>
</evidence>
<reference evidence="4" key="1">
    <citation type="submission" date="2021-01" db="EMBL/GenBank/DDBJ databases">
        <title>Whole genome shotgun sequence of Virgisporangium aliadipatigenens NBRC 105644.</title>
        <authorList>
            <person name="Komaki H."/>
            <person name="Tamura T."/>
        </authorList>
    </citation>
    <scope>NUCLEOTIDE SEQUENCE</scope>
    <source>
        <strain evidence="4">NBRC 105644</strain>
    </source>
</reference>
<keyword evidence="2" id="KW-0472">Membrane</keyword>
<comment type="caution">
    <text evidence="4">The sequence shown here is derived from an EMBL/GenBank/DDBJ whole genome shotgun (WGS) entry which is preliminary data.</text>
</comment>
<gene>
    <name evidence="4" type="ORF">Val02_28350</name>
</gene>
<dbReference type="Pfam" id="PF01476">
    <property type="entry name" value="LysM"/>
    <property type="match status" value="1"/>
</dbReference>
<keyword evidence="5" id="KW-1185">Reference proteome</keyword>
<evidence type="ECO:0000313" key="5">
    <source>
        <dbReference type="Proteomes" id="UP000619260"/>
    </source>
</evidence>
<dbReference type="InterPro" id="IPR018392">
    <property type="entry name" value="LysM"/>
</dbReference>
<feature type="region of interest" description="Disordered" evidence="1">
    <location>
        <begin position="167"/>
        <end position="187"/>
    </location>
</feature>
<feature type="compositionally biased region" description="Basic and acidic residues" evidence="1">
    <location>
        <begin position="100"/>
        <end position="110"/>
    </location>
</feature>
<protein>
    <recommendedName>
        <fullName evidence="3">LysM domain-containing protein</fullName>
    </recommendedName>
</protein>
<evidence type="ECO:0000259" key="3">
    <source>
        <dbReference type="Pfam" id="PF01476"/>
    </source>
</evidence>
<feature type="compositionally biased region" description="Gly residues" evidence="1">
    <location>
        <begin position="73"/>
        <end position="92"/>
    </location>
</feature>
<accession>A0A8J3YIK8</accession>
<dbReference type="EMBL" id="BOPF01000008">
    <property type="protein sequence ID" value="GIJ45949.1"/>
    <property type="molecule type" value="Genomic_DNA"/>
</dbReference>
<feature type="region of interest" description="Disordered" evidence="1">
    <location>
        <begin position="205"/>
        <end position="288"/>
    </location>
</feature>
<keyword evidence="2" id="KW-0812">Transmembrane</keyword>
<feature type="compositionally biased region" description="Gly residues" evidence="1">
    <location>
        <begin position="25"/>
        <end position="38"/>
    </location>
</feature>
<sequence length="383" mass="39395">MQRYVAWRAERRAGFRRTLAPGRDGSAGPGIATAGGLGVVPPPAQRDVAERRPGTSDAGGPGVADGRVADGRTAGGYPGDDGPALGSGGGGPRNPDVESSVDKRDARDASDADAPYVSQDPYGAHDWAIEPEITGWDGSACRRDRIVGWEALRPGDCGCAACGERTAGDRGEAGAGRPGRAAADGAGTGVDARVPVWASRDAAVRPGGPDAALSPDAPQVRVPGDDALPRTRRAAGRGARDGAVGSMSGRDGFARGGAASTRAGAIGARSRGAAGRRASGTGRRVGTRRRPVRLTRRGRLVLLVLLVLMFGGAGLAVSSTVRADRPAAPRTAVVQPDDDLWAFARRNLPGRDPYAAIAEIRRLNDLEGYVIHPGQRLVLPGRE</sequence>
<feature type="region of interest" description="Disordered" evidence="1">
    <location>
        <begin position="1"/>
        <end position="123"/>
    </location>
</feature>
<dbReference type="RefSeq" id="WP_239152864.1">
    <property type="nucleotide sequence ID" value="NZ_BOPF01000008.1"/>
</dbReference>
<evidence type="ECO:0000256" key="1">
    <source>
        <dbReference type="SAM" id="MobiDB-lite"/>
    </source>
</evidence>